<name>A0ABQ3I4D8_9BACT</name>
<gene>
    <name evidence="5" type="ORF">GCM10011340_08930</name>
</gene>
<evidence type="ECO:0000313" key="6">
    <source>
        <dbReference type="Proteomes" id="UP000658258"/>
    </source>
</evidence>
<dbReference type="SMART" id="SM00382">
    <property type="entry name" value="AAA"/>
    <property type="match status" value="1"/>
</dbReference>
<evidence type="ECO:0000313" key="5">
    <source>
        <dbReference type="EMBL" id="GHE56244.1"/>
    </source>
</evidence>
<protein>
    <submittedName>
        <fullName evidence="5">ABC transporter ATP-binding protein</fullName>
    </submittedName>
</protein>
<evidence type="ECO:0000256" key="1">
    <source>
        <dbReference type="ARBA" id="ARBA00022448"/>
    </source>
</evidence>
<dbReference type="Proteomes" id="UP000658258">
    <property type="component" value="Unassembled WGS sequence"/>
</dbReference>
<dbReference type="InterPro" id="IPR003439">
    <property type="entry name" value="ABC_transporter-like_ATP-bd"/>
</dbReference>
<proteinExistence type="predicted"/>
<dbReference type="Gene3D" id="3.40.50.300">
    <property type="entry name" value="P-loop containing nucleotide triphosphate hydrolases"/>
    <property type="match status" value="1"/>
</dbReference>
<keyword evidence="3 5" id="KW-0067">ATP-binding</keyword>
<dbReference type="CDD" id="cd03230">
    <property type="entry name" value="ABC_DR_subfamily_A"/>
    <property type="match status" value="1"/>
</dbReference>
<evidence type="ECO:0000259" key="4">
    <source>
        <dbReference type="PROSITE" id="PS50893"/>
    </source>
</evidence>
<dbReference type="InterPro" id="IPR017871">
    <property type="entry name" value="ABC_transporter-like_CS"/>
</dbReference>
<dbReference type="InterPro" id="IPR051782">
    <property type="entry name" value="ABC_Transporter_VariousFunc"/>
</dbReference>
<evidence type="ECO:0000256" key="2">
    <source>
        <dbReference type="ARBA" id="ARBA00022741"/>
    </source>
</evidence>
<dbReference type="EMBL" id="BNAG01000001">
    <property type="protein sequence ID" value="GHE56244.1"/>
    <property type="molecule type" value="Genomic_DNA"/>
</dbReference>
<keyword evidence="1" id="KW-0813">Transport</keyword>
<sequence length="236" mass="26231">MKDMLHAVNLTKKYQEHLALDDLNLSIEPGDIYCLLGANGAGKSTTINLFLNFIAPTSGKAVIDKFEVTENPQATRKLIAYIPENLVLYNELSGLENLEYFVGLAGMKYHQEQLVGFLKEAGLQVEAYKKRVKAYSKGMRQKVGVAMAIAKRAKVLLLDEPTSGLDPKASNEFSELLLRLSKQNVATLMATHDLFRAKETGTNIGIMKSGKLVEQLSTEEINHSDLEKLYLNHMSN</sequence>
<dbReference type="PROSITE" id="PS00211">
    <property type="entry name" value="ABC_TRANSPORTER_1"/>
    <property type="match status" value="1"/>
</dbReference>
<organism evidence="5 6">
    <name type="scientific">Roseivirga thermotolerans</name>
    <dbReference type="NCBI Taxonomy" id="1758176"/>
    <lineage>
        <taxon>Bacteria</taxon>
        <taxon>Pseudomonadati</taxon>
        <taxon>Bacteroidota</taxon>
        <taxon>Cytophagia</taxon>
        <taxon>Cytophagales</taxon>
        <taxon>Roseivirgaceae</taxon>
        <taxon>Roseivirga</taxon>
    </lineage>
</organism>
<evidence type="ECO:0000256" key="3">
    <source>
        <dbReference type="ARBA" id="ARBA00022840"/>
    </source>
</evidence>
<accession>A0ABQ3I4D8</accession>
<dbReference type="SUPFAM" id="SSF52540">
    <property type="entry name" value="P-loop containing nucleoside triphosphate hydrolases"/>
    <property type="match status" value="1"/>
</dbReference>
<dbReference type="InterPro" id="IPR003593">
    <property type="entry name" value="AAA+_ATPase"/>
</dbReference>
<keyword evidence="2" id="KW-0547">Nucleotide-binding</keyword>
<dbReference type="InterPro" id="IPR027417">
    <property type="entry name" value="P-loop_NTPase"/>
</dbReference>
<dbReference type="PANTHER" id="PTHR42939">
    <property type="entry name" value="ABC TRANSPORTER ATP-BINDING PROTEIN ALBC-RELATED"/>
    <property type="match status" value="1"/>
</dbReference>
<dbReference type="PROSITE" id="PS50893">
    <property type="entry name" value="ABC_TRANSPORTER_2"/>
    <property type="match status" value="1"/>
</dbReference>
<comment type="caution">
    <text evidence="5">The sequence shown here is derived from an EMBL/GenBank/DDBJ whole genome shotgun (WGS) entry which is preliminary data.</text>
</comment>
<feature type="domain" description="ABC transporter" evidence="4">
    <location>
        <begin position="5"/>
        <end position="234"/>
    </location>
</feature>
<dbReference type="GO" id="GO:0005524">
    <property type="term" value="F:ATP binding"/>
    <property type="evidence" value="ECO:0007669"/>
    <property type="project" value="UniProtKB-KW"/>
</dbReference>
<dbReference type="Pfam" id="PF00005">
    <property type="entry name" value="ABC_tran"/>
    <property type="match status" value="1"/>
</dbReference>
<reference evidence="6" key="1">
    <citation type="journal article" date="2019" name="Int. J. Syst. Evol. Microbiol.">
        <title>The Global Catalogue of Microorganisms (GCM) 10K type strain sequencing project: providing services to taxonomists for standard genome sequencing and annotation.</title>
        <authorList>
            <consortium name="The Broad Institute Genomics Platform"/>
            <consortium name="The Broad Institute Genome Sequencing Center for Infectious Disease"/>
            <person name="Wu L."/>
            <person name="Ma J."/>
        </authorList>
    </citation>
    <scope>NUCLEOTIDE SEQUENCE [LARGE SCALE GENOMIC DNA]</scope>
    <source>
        <strain evidence="6">CGMCC 1.15111</strain>
    </source>
</reference>
<dbReference type="PANTHER" id="PTHR42939:SF1">
    <property type="entry name" value="ABC TRANSPORTER ATP-BINDING PROTEIN ALBC-RELATED"/>
    <property type="match status" value="1"/>
</dbReference>
<keyword evidence="6" id="KW-1185">Reference proteome</keyword>